<dbReference type="InterPro" id="IPR015422">
    <property type="entry name" value="PyrdxlP-dep_Trfase_small"/>
</dbReference>
<dbReference type="Proteomes" id="UP000228909">
    <property type="component" value="Unassembled WGS sequence"/>
</dbReference>
<accession>A0A2H0TJH8</accession>
<dbReference type="InterPro" id="IPR015424">
    <property type="entry name" value="PyrdxlP-dep_Trfase"/>
</dbReference>
<name>A0A2H0TJH8_9BACT</name>
<evidence type="ECO:0000313" key="1">
    <source>
        <dbReference type="EMBL" id="PIR71703.1"/>
    </source>
</evidence>
<comment type="caution">
    <text evidence="1">The sequence shown here is derived from an EMBL/GenBank/DDBJ whole genome shotgun (WGS) entry which is preliminary data.</text>
</comment>
<dbReference type="SUPFAM" id="SSF53383">
    <property type="entry name" value="PLP-dependent transferases"/>
    <property type="match status" value="1"/>
</dbReference>
<reference evidence="2" key="1">
    <citation type="submission" date="2017-09" db="EMBL/GenBank/DDBJ databases">
        <title>Depth-based differentiation of microbial function through sediment-hosted aquifers and enrichment of novel symbionts in the deep terrestrial subsurface.</title>
        <authorList>
            <person name="Probst A.J."/>
            <person name="Ladd B."/>
            <person name="Jarett J.K."/>
            <person name="Geller-Mcgrath D.E."/>
            <person name="Sieber C.M.K."/>
            <person name="Emerson J.B."/>
            <person name="Anantharaman K."/>
            <person name="Thomas B.C."/>
            <person name="Malmstrom R."/>
            <person name="Stieglmeier M."/>
            <person name="Klingl A."/>
            <person name="Woyke T."/>
            <person name="Ryan C.M."/>
            <person name="Banfield J.F."/>
        </authorList>
    </citation>
    <scope>NUCLEOTIDE SEQUENCE [LARGE SCALE GENOMIC DNA]</scope>
</reference>
<feature type="non-terminal residue" evidence="1">
    <location>
        <position position="1"/>
    </location>
</feature>
<dbReference type="AlphaFoldDB" id="A0A2H0TJH8"/>
<evidence type="ECO:0000313" key="2">
    <source>
        <dbReference type="Proteomes" id="UP000228909"/>
    </source>
</evidence>
<proteinExistence type="predicted"/>
<gene>
    <name evidence="1" type="ORF">COU43_01045</name>
</gene>
<dbReference type="EMBL" id="PFCK01000029">
    <property type="protein sequence ID" value="PIR71703.1"/>
    <property type="molecule type" value="Genomic_DNA"/>
</dbReference>
<dbReference type="Gene3D" id="3.90.1150.10">
    <property type="entry name" value="Aspartate Aminotransferase, domain 1"/>
    <property type="match status" value="1"/>
</dbReference>
<sequence>KLAMKSLEFSKKLLYEAGVVTIPGIAFGPSGEEHARLSFAGEEKEINEAFDRIEKCWRNL</sequence>
<evidence type="ECO:0008006" key="3">
    <source>
        <dbReference type="Google" id="ProtNLM"/>
    </source>
</evidence>
<protein>
    <recommendedName>
        <fullName evidence="3">Aspartate aminotransferase</fullName>
    </recommendedName>
</protein>
<organism evidence="1 2">
    <name type="scientific">Candidatus Nealsonbacteria bacterium CG10_big_fil_rev_8_21_14_0_10_37_25</name>
    <dbReference type="NCBI Taxonomy" id="1974711"/>
    <lineage>
        <taxon>Bacteria</taxon>
        <taxon>Candidatus Nealsoniibacteriota</taxon>
    </lineage>
</organism>